<keyword evidence="5" id="KW-0472">Membrane</keyword>
<proteinExistence type="inferred from homology"/>
<protein>
    <recommendedName>
        <fullName evidence="11">CFEM domain-containing protein</fullName>
    </recommendedName>
</protein>
<feature type="domain" description="CFEM" evidence="11">
    <location>
        <begin position="19"/>
        <end position="133"/>
    </location>
</feature>
<organism evidence="12 13">
    <name type="scientific">Sporothrix curviconia</name>
    <dbReference type="NCBI Taxonomy" id="1260050"/>
    <lineage>
        <taxon>Eukaryota</taxon>
        <taxon>Fungi</taxon>
        <taxon>Dikarya</taxon>
        <taxon>Ascomycota</taxon>
        <taxon>Pezizomycotina</taxon>
        <taxon>Sordariomycetes</taxon>
        <taxon>Sordariomycetidae</taxon>
        <taxon>Ophiostomatales</taxon>
        <taxon>Ophiostomataceae</taxon>
        <taxon>Sporothrix</taxon>
    </lineage>
</organism>
<evidence type="ECO:0000256" key="9">
    <source>
        <dbReference type="PROSITE-ProRule" id="PRU01356"/>
    </source>
</evidence>
<sequence length="237" mass="24054">MKLSVASLMALTAAAGRLVAASNDESLVIQANDDNTITGYAAQVPVCANLCFFQAAVAVGCETDDYHCQCADDKHDQLVALTHNCLDKSCSPRQAKDAHKLASKICSAVKRGLPVVHRRAPEPAPQPVPEPFPAPFPEPVAFPGPAPTPPTHLFTERDVQAAAEALLAARGEGCGTAVPTTVQTVQTQQGSSIPSSIVPATAASSPSSVATAGAALHRVPAAAVAGAVAAVAGALLL</sequence>
<evidence type="ECO:0000256" key="3">
    <source>
        <dbReference type="ARBA" id="ARBA00010031"/>
    </source>
</evidence>
<evidence type="ECO:0000313" key="13">
    <source>
        <dbReference type="Proteomes" id="UP001642405"/>
    </source>
</evidence>
<comment type="similarity">
    <text evidence="3">Belongs to the RBT5 family.</text>
</comment>
<evidence type="ECO:0000256" key="10">
    <source>
        <dbReference type="SAM" id="SignalP"/>
    </source>
</evidence>
<dbReference type="EMBL" id="CAWUHB010000005">
    <property type="protein sequence ID" value="CAK7212412.1"/>
    <property type="molecule type" value="Genomic_DNA"/>
</dbReference>
<dbReference type="Pfam" id="PF05730">
    <property type="entry name" value="CFEM"/>
    <property type="match status" value="1"/>
</dbReference>
<evidence type="ECO:0000256" key="8">
    <source>
        <dbReference type="ARBA" id="ARBA00023288"/>
    </source>
</evidence>
<name>A0ABP0AYR5_9PEZI</name>
<keyword evidence="6 10" id="KW-0732">Signal</keyword>
<gene>
    <name evidence="12" type="ORF">SCUCBS95973_001454</name>
</gene>
<evidence type="ECO:0000259" key="11">
    <source>
        <dbReference type="PROSITE" id="PS52012"/>
    </source>
</evidence>
<dbReference type="InterPro" id="IPR008427">
    <property type="entry name" value="Extracellular_membr_CFEM_dom"/>
</dbReference>
<feature type="binding site" description="axial binding residue" evidence="9">
    <location>
        <position position="65"/>
    </location>
    <ligand>
        <name>heme</name>
        <dbReference type="ChEBI" id="CHEBI:30413"/>
    </ligand>
    <ligandPart>
        <name>Fe</name>
        <dbReference type="ChEBI" id="CHEBI:18248"/>
    </ligandPart>
</feature>
<evidence type="ECO:0000256" key="6">
    <source>
        <dbReference type="ARBA" id="ARBA00022729"/>
    </source>
</evidence>
<keyword evidence="7 9" id="KW-1015">Disulfide bond</keyword>
<evidence type="ECO:0000256" key="4">
    <source>
        <dbReference type="ARBA" id="ARBA00022525"/>
    </source>
</evidence>
<evidence type="ECO:0000313" key="12">
    <source>
        <dbReference type="EMBL" id="CAK7212412.1"/>
    </source>
</evidence>
<evidence type="ECO:0000256" key="5">
    <source>
        <dbReference type="ARBA" id="ARBA00022622"/>
    </source>
</evidence>
<evidence type="ECO:0000256" key="7">
    <source>
        <dbReference type="ARBA" id="ARBA00023157"/>
    </source>
</evidence>
<keyword evidence="9" id="KW-0479">Metal-binding</keyword>
<keyword evidence="9" id="KW-0349">Heme</keyword>
<comment type="caution">
    <text evidence="12">The sequence shown here is derived from an EMBL/GenBank/DDBJ whole genome shotgun (WGS) entry which is preliminary data.</text>
</comment>
<accession>A0ABP0AYR5</accession>
<evidence type="ECO:0000256" key="1">
    <source>
        <dbReference type="ARBA" id="ARBA00004589"/>
    </source>
</evidence>
<keyword evidence="4" id="KW-0964">Secreted</keyword>
<feature type="disulfide bond" evidence="9">
    <location>
        <begin position="61"/>
        <end position="68"/>
    </location>
</feature>
<comment type="subcellular location">
    <subcellularLocation>
        <location evidence="1">Membrane</location>
        <topology evidence="1">Lipid-anchor</topology>
        <topology evidence="1">GPI-anchor</topology>
    </subcellularLocation>
    <subcellularLocation>
        <location evidence="2">Secreted</location>
    </subcellularLocation>
</comment>
<dbReference type="SMART" id="SM00747">
    <property type="entry name" value="CFEM"/>
    <property type="match status" value="1"/>
</dbReference>
<feature type="chain" id="PRO_5046373941" description="CFEM domain-containing protein" evidence="10">
    <location>
        <begin position="22"/>
        <end position="237"/>
    </location>
</feature>
<reference evidence="12 13" key="1">
    <citation type="submission" date="2024-01" db="EMBL/GenBank/DDBJ databases">
        <authorList>
            <person name="Allen C."/>
            <person name="Tagirdzhanova G."/>
        </authorList>
    </citation>
    <scope>NUCLEOTIDE SEQUENCE [LARGE SCALE GENOMIC DNA]</scope>
</reference>
<comment type="caution">
    <text evidence="9">Lacks conserved residue(s) required for the propagation of feature annotation.</text>
</comment>
<keyword evidence="9" id="KW-0408">Iron</keyword>
<keyword evidence="8" id="KW-0449">Lipoprotein</keyword>
<evidence type="ECO:0000256" key="2">
    <source>
        <dbReference type="ARBA" id="ARBA00004613"/>
    </source>
</evidence>
<dbReference type="Proteomes" id="UP001642405">
    <property type="component" value="Unassembled WGS sequence"/>
</dbReference>
<dbReference type="PROSITE" id="PS52012">
    <property type="entry name" value="CFEM"/>
    <property type="match status" value="1"/>
</dbReference>
<keyword evidence="5" id="KW-0325">Glycoprotein</keyword>
<keyword evidence="13" id="KW-1185">Reference proteome</keyword>
<keyword evidence="5" id="KW-0336">GPI-anchor</keyword>
<feature type="signal peptide" evidence="10">
    <location>
        <begin position="1"/>
        <end position="21"/>
    </location>
</feature>